<protein>
    <recommendedName>
        <fullName evidence="1">Glucosamine inositolphosphorylceramide transferase 1 N-terminal domain-containing protein</fullName>
    </recommendedName>
</protein>
<evidence type="ECO:0000313" key="2">
    <source>
        <dbReference type="EMBL" id="MBY6218094.1"/>
    </source>
</evidence>
<reference evidence="2" key="1">
    <citation type="submission" date="2021-06" db="EMBL/GenBank/DDBJ databases">
        <title>50 bacteria genomes isolated from Dapeng, Shenzhen, China.</title>
        <authorList>
            <person name="Zheng W."/>
            <person name="Yu S."/>
            <person name="Huang Y."/>
        </authorList>
    </citation>
    <scope>NUCLEOTIDE SEQUENCE</scope>
    <source>
        <strain evidence="2">DP4N28-2</strain>
    </source>
</reference>
<evidence type="ECO:0000313" key="3">
    <source>
        <dbReference type="Proteomes" id="UP000824927"/>
    </source>
</evidence>
<name>A0A9Q3XD31_9SPHN</name>
<dbReference type="Proteomes" id="UP000824927">
    <property type="component" value="Unassembled WGS sequence"/>
</dbReference>
<comment type="caution">
    <text evidence="2">The sequence shown here is derived from an EMBL/GenBank/DDBJ whole genome shotgun (WGS) entry which is preliminary data.</text>
</comment>
<organism evidence="2 3">
    <name type="scientific">Qipengyuania aquimaris</name>
    <dbReference type="NCBI Taxonomy" id="255984"/>
    <lineage>
        <taxon>Bacteria</taxon>
        <taxon>Pseudomonadati</taxon>
        <taxon>Pseudomonadota</taxon>
        <taxon>Alphaproteobacteria</taxon>
        <taxon>Sphingomonadales</taxon>
        <taxon>Erythrobacteraceae</taxon>
        <taxon>Qipengyuania</taxon>
    </lineage>
</organism>
<proteinExistence type="predicted"/>
<evidence type="ECO:0000259" key="1">
    <source>
        <dbReference type="Pfam" id="PF24793"/>
    </source>
</evidence>
<dbReference type="InterPro" id="IPR023296">
    <property type="entry name" value="Glyco_hydro_beta-prop_sf"/>
</dbReference>
<accession>A0A9Q3XD31</accession>
<dbReference type="RefSeq" id="WP_222405021.1">
    <property type="nucleotide sequence ID" value="NZ_JAHVKP010000001.1"/>
</dbReference>
<dbReference type="Pfam" id="PF24793">
    <property type="entry name" value="GINT1_N"/>
    <property type="match status" value="1"/>
</dbReference>
<dbReference type="SUPFAM" id="SSF75005">
    <property type="entry name" value="Arabinanase/levansucrase/invertase"/>
    <property type="match status" value="1"/>
</dbReference>
<gene>
    <name evidence="2" type="ORF">KUV31_07025</name>
</gene>
<feature type="domain" description="Glucosamine inositolphosphorylceramide transferase 1 N-terminal" evidence="1">
    <location>
        <begin position="81"/>
        <end position="286"/>
    </location>
</feature>
<dbReference type="InterPro" id="IPR056442">
    <property type="entry name" value="GINT1_N"/>
</dbReference>
<sequence>MWEPRKKSNPIWFIKKSRNIKANAMAKNRKSARRKLLYLLFRQNWNIGVVKSPIYEVAGLSGELKQKLALDSIVWMKEKRGEFRADPFPAVKQTKDGVRIFHEAYEWKTARGRIDYIDFSTDHGFGEPVESMVSAGHLSYPFVFENSGVVGYIPEHSSNRDVSFYPVDSEGIPKEKIEMIPNCGLIDSTIFRKDGLLWLFATTSGATHNSELHIYYSKSLKGPWIEHEANPVKVDAGSARPAGSVFVHQNCLFRPSQDCSAHYGSGIIINKIEILNKENFREQAVSEIRLGSDHRYDFGLHTLSSAGDFTVLDGARLESKMHPALDFAQHLIRKPYD</sequence>
<dbReference type="AlphaFoldDB" id="A0A9Q3XD31"/>
<dbReference type="EMBL" id="JAHVKP010000001">
    <property type="protein sequence ID" value="MBY6218094.1"/>
    <property type="molecule type" value="Genomic_DNA"/>
</dbReference>